<accession>A0A9D7SZT1</accession>
<proteinExistence type="predicted"/>
<protein>
    <submittedName>
        <fullName evidence="3">T9SS type A sorting domain-containing protein</fullName>
    </submittedName>
</protein>
<dbReference type="NCBIfam" id="TIGR04183">
    <property type="entry name" value="Por_Secre_tail"/>
    <property type="match status" value="1"/>
</dbReference>
<evidence type="ECO:0000256" key="1">
    <source>
        <dbReference type="SAM" id="SignalP"/>
    </source>
</evidence>
<organism evidence="3 4">
    <name type="scientific">Candidatus Opimibacter skivensis</name>
    <dbReference type="NCBI Taxonomy" id="2982028"/>
    <lineage>
        <taxon>Bacteria</taxon>
        <taxon>Pseudomonadati</taxon>
        <taxon>Bacteroidota</taxon>
        <taxon>Saprospiria</taxon>
        <taxon>Saprospirales</taxon>
        <taxon>Saprospiraceae</taxon>
        <taxon>Candidatus Opimibacter</taxon>
    </lineage>
</organism>
<dbReference type="EMBL" id="JADKGY010000025">
    <property type="protein sequence ID" value="MBK9983794.1"/>
    <property type="molecule type" value="Genomic_DNA"/>
</dbReference>
<feature type="signal peptide" evidence="1">
    <location>
        <begin position="1"/>
        <end position="22"/>
    </location>
</feature>
<evidence type="ECO:0000259" key="2">
    <source>
        <dbReference type="Pfam" id="PF18962"/>
    </source>
</evidence>
<dbReference type="Proteomes" id="UP000808337">
    <property type="component" value="Unassembled WGS sequence"/>
</dbReference>
<evidence type="ECO:0000313" key="3">
    <source>
        <dbReference type="EMBL" id="MBK9983794.1"/>
    </source>
</evidence>
<name>A0A9D7SZT1_9BACT</name>
<evidence type="ECO:0000313" key="4">
    <source>
        <dbReference type="Proteomes" id="UP000808337"/>
    </source>
</evidence>
<dbReference type="AlphaFoldDB" id="A0A9D7SZT1"/>
<dbReference type="Pfam" id="PF18962">
    <property type="entry name" value="Por_Secre_tail"/>
    <property type="match status" value="1"/>
</dbReference>
<feature type="chain" id="PRO_5039600765" evidence="1">
    <location>
        <begin position="23"/>
        <end position="565"/>
    </location>
</feature>
<comment type="caution">
    <text evidence="3">The sequence shown here is derived from an EMBL/GenBank/DDBJ whole genome shotgun (WGS) entry which is preliminary data.</text>
</comment>
<sequence>MSSKIYILAFCFLHAMAGISSAQSLKVIKDPSGNEIIVNEDSSFIYKGKDHLMMFALDPETNLRNVLAFNRDTSFWLFNTGFNTSLTFSKFTDSQRYGIISEEVWFRIGNIWYQTTGTPGSTIVFNDNTDVNKPYQILRAFQLYNFNFSFEAIERTTGDTVVIFYDEDTKIYKEFRDQAGYPVKIVQESEEFAISGSETIDFVGAKYNPDVQTWGPVGVYQATLNSLTQVYELGTRPKYDLNFVYKDYIFYQYIIDHDSSSSTKVLAYNTATHTFDNVSSSVLPGFEVLEAYNLQTIYNDGETSGMNSFHESVWKCKNLAFGNVRYFLRSPYRDDKEIIDLRNKENAFFIFDEGIEDTLYYYSYGENQRGLVRYNIVNNIAAKDPSSIPFDTDFKIRGWKGKMYFGRYDSASGKIAAAYKDFYEDGKYAFLQSNTGEKIVNPIDFTFYHDDVFVHSRTNEGVKLVYYDTATIVSTDEIQEAINSVEINPNPSTGIITLKFSDIGETTTVFTKYSICNSMGKIIGHGNIYSSDIEINLSEKPAGVYFLILKRDQEILLTKQFVLIE</sequence>
<reference evidence="3 4" key="1">
    <citation type="submission" date="2020-10" db="EMBL/GenBank/DDBJ databases">
        <title>Connecting structure to function with the recovery of over 1000 high-quality activated sludge metagenome-assembled genomes encoding full-length rRNA genes using long-read sequencing.</title>
        <authorList>
            <person name="Singleton C.M."/>
            <person name="Petriglieri F."/>
            <person name="Kristensen J.M."/>
            <person name="Kirkegaard R.H."/>
            <person name="Michaelsen T.Y."/>
            <person name="Andersen M.H."/>
            <person name="Karst S.M."/>
            <person name="Dueholm M.S."/>
            <person name="Nielsen P.H."/>
            <person name="Albertsen M."/>
        </authorList>
    </citation>
    <scope>NUCLEOTIDE SEQUENCE [LARGE SCALE GENOMIC DNA]</scope>
    <source>
        <strain evidence="3">Ribe_18-Q3-R11-54_MAXAC.273</strain>
    </source>
</reference>
<feature type="domain" description="Secretion system C-terminal sorting" evidence="2">
    <location>
        <begin position="487"/>
        <end position="560"/>
    </location>
</feature>
<gene>
    <name evidence="3" type="ORF">IPP15_15725</name>
</gene>
<keyword evidence="1" id="KW-0732">Signal</keyword>
<dbReference type="InterPro" id="IPR026444">
    <property type="entry name" value="Secre_tail"/>
</dbReference>